<evidence type="ECO:0000313" key="1">
    <source>
        <dbReference type="EMBL" id="DBA56093.1"/>
    </source>
</evidence>
<organism evidence="1">
    <name type="scientific">Porphyromonas phage phage028a_KCOM2799</name>
    <dbReference type="NCBI Taxonomy" id="3154118"/>
    <lineage>
        <taxon>Viruses</taxon>
        <taxon>Duplodnaviria</taxon>
        <taxon>Heunggongvirae</taxon>
        <taxon>Uroviricota</taxon>
        <taxon>Caudoviricetes</taxon>
        <taxon>Nixviridae</taxon>
        <taxon>Haasevirus</taxon>
        <taxon>Haasevirus pging00U</taxon>
    </lineage>
</organism>
<sequence>MNTVNEQEFREYVDAAFKKHIECKNIPQQFIEAARIDFNEGVSAALHYIFGLLFEYDNVQK</sequence>
<name>A0AAT9JE15_9CAUD</name>
<reference evidence="1" key="2">
    <citation type="submission" date="2024-05" db="EMBL/GenBank/DDBJ databases">
        <authorList>
            <person name="Matrishin C.B."/>
            <person name="Kauffman K.M."/>
        </authorList>
    </citation>
    <scope>NUCLEOTIDE SEQUENCE</scope>
</reference>
<reference evidence="1" key="1">
    <citation type="journal article" date="2023" name="Microbiome">
        <title>Phages are unrecognized players in the ecology of the oral pathogen Porphyromonas gingivalis.</title>
        <authorList>
            <person name="Matrishin C.B."/>
            <person name="Haase E.M."/>
            <person name="Dewhirst F.E."/>
            <person name="Mark Welch J.L."/>
            <person name="Miranda-Sanchez F."/>
            <person name="Chen T."/>
            <person name="MacFarland D.C."/>
            <person name="Kauffman K.M."/>
        </authorList>
    </citation>
    <scope>NUCLEOTIDE SEQUENCE</scope>
</reference>
<protein>
    <submittedName>
        <fullName evidence="1">Uncharacterized protein</fullName>
    </submittedName>
</protein>
<dbReference type="EMBL" id="BK068109">
    <property type="protein sequence ID" value="DBA56093.1"/>
    <property type="molecule type" value="Genomic_DNA"/>
</dbReference>
<proteinExistence type="predicted"/>
<accession>A0AAT9JE15</accession>